<accession>A0A7C9BCH9</accession>
<dbReference type="SUPFAM" id="SSF109854">
    <property type="entry name" value="DinB/YfiT-like putative metalloenzymes"/>
    <property type="match status" value="1"/>
</dbReference>
<dbReference type="EMBL" id="WHLY01000002">
    <property type="protein sequence ID" value="MPR34058.1"/>
    <property type="molecule type" value="Genomic_DNA"/>
</dbReference>
<dbReference type="GO" id="GO:0016787">
    <property type="term" value="F:hydrolase activity"/>
    <property type="evidence" value="ECO:0007669"/>
    <property type="project" value="UniProtKB-KW"/>
</dbReference>
<keyword evidence="3" id="KW-1185">Reference proteome</keyword>
<dbReference type="Gene3D" id="1.20.120.450">
    <property type="entry name" value="dinb family like domain"/>
    <property type="match status" value="1"/>
</dbReference>
<dbReference type="AlphaFoldDB" id="A0A7C9BCH9"/>
<feature type="domain" description="DinB-like" evidence="1">
    <location>
        <begin position="19"/>
        <end position="142"/>
    </location>
</feature>
<evidence type="ECO:0000259" key="1">
    <source>
        <dbReference type="Pfam" id="PF12867"/>
    </source>
</evidence>
<dbReference type="Proteomes" id="UP000479293">
    <property type="component" value="Unassembled WGS sequence"/>
</dbReference>
<evidence type="ECO:0000313" key="3">
    <source>
        <dbReference type="Proteomes" id="UP000479293"/>
    </source>
</evidence>
<dbReference type="Pfam" id="PF12867">
    <property type="entry name" value="DinB_2"/>
    <property type="match status" value="1"/>
</dbReference>
<proteinExistence type="predicted"/>
<keyword evidence="2" id="KW-0378">Hydrolase</keyword>
<protein>
    <submittedName>
        <fullName evidence="2">Metal-dependent hydrolase</fullName>
    </submittedName>
</protein>
<sequence>MSLVDALIDSKSETLKFYDLNSDDLLQSYEPGKWSIREILVHLADAESVLHERIKRVIAEPRQVIWAFDQDLWWQNLDYAHFPLEISKSLFMANRDSVIYLAERHYDGSEKREFIHSQTGLRTLKDEFDKVLWHNQNHLVQIRRALSIKTVC</sequence>
<evidence type="ECO:0000313" key="2">
    <source>
        <dbReference type="EMBL" id="MPR34058.1"/>
    </source>
</evidence>
<name>A0A7C9BCH9_9BACT</name>
<dbReference type="RefSeq" id="WP_152759952.1">
    <property type="nucleotide sequence ID" value="NZ_WHLY01000002.1"/>
</dbReference>
<dbReference type="InterPro" id="IPR024775">
    <property type="entry name" value="DinB-like"/>
</dbReference>
<gene>
    <name evidence="2" type="ORF">GBK04_11940</name>
</gene>
<comment type="caution">
    <text evidence="2">The sequence shown here is derived from an EMBL/GenBank/DDBJ whole genome shotgun (WGS) entry which is preliminary data.</text>
</comment>
<organism evidence="2 3">
    <name type="scientific">Salmonirosea aquatica</name>
    <dbReference type="NCBI Taxonomy" id="2654236"/>
    <lineage>
        <taxon>Bacteria</taxon>
        <taxon>Pseudomonadati</taxon>
        <taxon>Bacteroidota</taxon>
        <taxon>Cytophagia</taxon>
        <taxon>Cytophagales</taxon>
        <taxon>Spirosomataceae</taxon>
        <taxon>Salmonirosea</taxon>
    </lineage>
</organism>
<dbReference type="InterPro" id="IPR034660">
    <property type="entry name" value="DinB/YfiT-like"/>
</dbReference>
<reference evidence="2 3" key="1">
    <citation type="submission" date="2019-10" db="EMBL/GenBank/DDBJ databases">
        <title>Draft Genome Sequence of Cytophagaceae sp. SJW1-29.</title>
        <authorList>
            <person name="Choi A."/>
        </authorList>
    </citation>
    <scope>NUCLEOTIDE SEQUENCE [LARGE SCALE GENOMIC DNA]</scope>
    <source>
        <strain evidence="2 3">SJW1-29</strain>
    </source>
</reference>